<accession>A0AAD5UBE6</accession>
<evidence type="ECO:0000313" key="2">
    <source>
        <dbReference type="Proteomes" id="UP001211065"/>
    </source>
</evidence>
<proteinExistence type="predicted"/>
<organism evidence="1 2">
    <name type="scientific">Clydaea vesicula</name>
    <dbReference type="NCBI Taxonomy" id="447962"/>
    <lineage>
        <taxon>Eukaryota</taxon>
        <taxon>Fungi</taxon>
        <taxon>Fungi incertae sedis</taxon>
        <taxon>Chytridiomycota</taxon>
        <taxon>Chytridiomycota incertae sedis</taxon>
        <taxon>Chytridiomycetes</taxon>
        <taxon>Lobulomycetales</taxon>
        <taxon>Lobulomycetaceae</taxon>
        <taxon>Clydaea</taxon>
    </lineage>
</organism>
<dbReference type="Proteomes" id="UP001211065">
    <property type="component" value="Unassembled WGS sequence"/>
</dbReference>
<evidence type="ECO:0000313" key="1">
    <source>
        <dbReference type="EMBL" id="KAJ3227294.1"/>
    </source>
</evidence>
<reference evidence="1" key="1">
    <citation type="submission" date="2020-05" db="EMBL/GenBank/DDBJ databases">
        <title>Phylogenomic resolution of chytrid fungi.</title>
        <authorList>
            <person name="Stajich J.E."/>
            <person name="Amses K."/>
            <person name="Simmons R."/>
            <person name="Seto K."/>
            <person name="Myers J."/>
            <person name="Bonds A."/>
            <person name="Quandt C.A."/>
            <person name="Barry K."/>
            <person name="Liu P."/>
            <person name="Grigoriev I."/>
            <person name="Longcore J.E."/>
            <person name="James T.Y."/>
        </authorList>
    </citation>
    <scope>NUCLEOTIDE SEQUENCE</scope>
    <source>
        <strain evidence="1">JEL0476</strain>
    </source>
</reference>
<keyword evidence="2" id="KW-1185">Reference proteome</keyword>
<dbReference type="EMBL" id="JADGJW010000019">
    <property type="protein sequence ID" value="KAJ3227294.1"/>
    <property type="molecule type" value="Genomic_DNA"/>
</dbReference>
<dbReference type="AlphaFoldDB" id="A0AAD5UBE6"/>
<comment type="caution">
    <text evidence="1">The sequence shown here is derived from an EMBL/GenBank/DDBJ whole genome shotgun (WGS) entry which is preliminary data.</text>
</comment>
<sequence length="358" mass="41210">MSSPIKTTLSQPSGKQYEFLEEWPGYISFVNNDSTPPRCIQIEVGENRLKLCKKKSPQRDIDDKSWLTFVVDEVKGSDSTDEDIEFLQEDSSPSLIVDNSTENLSLSEVSSRPSSPTSPRSSCNETLFNNRFILPSSSPPQRLECEKFNFNCLTLVPDKEIISNLNKNNLNLNFLPSTPESTKKFFKQKKLNLQLKNSSTKSPLQGSSKYNKNCQKIPITHRKEPEEILSKEKNLRNLNANSENFTSNTTKTAVNNKTFFANSPPSRFDLALLEVAKNRTIRRIKRKRNSFHDDKDFNDEICSSKIDFEIFKERKSQLEDKNICCGSWKPLRELGIQNKKHSFSKRYHVPYENIFNNT</sequence>
<name>A0AAD5UBE6_9FUNG</name>
<gene>
    <name evidence="1" type="ORF">HK099_002658</name>
</gene>
<protein>
    <submittedName>
        <fullName evidence="1">Uncharacterized protein</fullName>
    </submittedName>
</protein>